<gene>
    <name evidence="3" type="ORF">BCR36DRAFT_411698</name>
</gene>
<keyword evidence="4" id="KW-1185">Reference proteome</keyword>
<feature type="compositionally biased region" description="Polar residues" evidence="1">
    <location>
        <begin position="521"/>
        <end position="535"/>
    </location>
</feature>
<dbReference type="PANTHER" id="PTHR21860:SF2">
    <property type="entry name" value="GENERAL TRANSCRIPTION FACTOR 3C POLYPEPTIDE 6"/>
    <property type="match status" value="1"/>
</dbReference>
<dbReference type="Gene3D" id="2.60.40.4370">
    <property type="match status" value="1"/>
</dbReference>
<protein>
    <recommendedName>
        <fullName evidence="2">Transcription factor TFIIIC triple barrel domain-containing protein</fullName>
    </recommendedName>
</protein>
<dbReference type="OrthoDB" id="1877767at2759"/>
<dbReference type="GO" id="GO:0000127">
    <property type="term" value="C:transcription factor TFIIIC complex"/>
    <property type="evidence" value="ECO:0007669"/>
    <property type="project" value="TreeGrafter"/>
</dbReference>
<dbReference type="PANTHER" id="PTHR21860">
    <property type="entry name" value="TRANSCRIPTION INITIATION FACTOR IIIC TFIIIC , POLYPEPTIDE 6-RELATED"/>
    <property type="match status" value="1"/>
</dbReference>
<feature type="region of interest" description="Disordered" evidence="1">
    <location>
        <begin position="231"/>
        <end position="261"/>
    </location>
</feature>
<reference evidence="3 4" key="1">
    <citation type="submission" date="2016-08" db="EMBL/GenBank/DDBJ databases">
        <title>Genomes of anaerobic fungi encode conserved fungal cellulosomes for biomass hydrolysis.</title>
        <authorList>
            <consortium name="DOE Joint Genome Institute"/>
            <person name="Haitjema C.H."/>
            <person name="Gilmore S.P."/>
            <person name="Henske J.K."/>
            <person name="Solomon K.V."/>
            <person name="De Groot R."/>
            <person name="Kuo A."/>
            <person name="Mondo S.J."/>
            <person name="Salamov A.A."/>
            <person name="Labutti K."/>
            <person name="Zhao Z."/>
            <person name="Chiniquy J."/>
            <person name="Barry K."/>
            <person name="Brewer H.M."/>
            <person name="Purvine S.O."/>
            <person name="Wright A.T."/>
            <person name="Boxma B."/>
            <person name="Van Alen T."/>
            <person name="Hackstein J.H."/>
            <person name="Baker S.E."/>
            <person name="Grigoriev I.V."/>
            <person name="O'Malley M.A."/>
        </authorList>
    </citation>
    <scope>NUCLEOTIDE SEQUENCE [LARGE SCALE GENOMIC DNA]</scope>
    <source>
        <strain evidence="4">finn</strain>
    </source>
</reference>
<comment type="caution">
    <text evidence="3">The sequence shown here is derived from an EMBL/GenBank/DDBJ whole genome shotgun (WGS) entry which is preliminary data.</text>
</comment>
<feature type="domain" description="Transcription factor TFIIIC triple barrel" evidence="2">
    <location>
        <begin position="22"/>
        <end position="112"/>
    </location>
</feature>
<feature type="compositionally biased region" description="Basic and acidic residues" evidence="1">
    <location>
        <begin position="1"/>
        <end position="15"/>
    </location>
</feature>
<dbReference type="InterPro" id="IPR019481">
    <property type="entry name" value="TFIIIC_triple_barrel"/>
</dbReference>
<dbReference type="InterPro" id="IPR042771">
    <property type="entry name" value="GTF3C6-like"/>
</dbReference>
<dbReference type="STRING" id="1754191.A0A1Y1VC59"/>
<evidence type="ECO:0000259" key="2">
    <source>
        <dbReference type="Pfam" id="PF10419"/>
    </source>
</evidence>
<proteinExistence type="predicted"/>
<evidence type="ECO:0000313" key="4">
    <source>
        <dbReference type="Proteomes" id="UP000193719"/>
    </source>
</evidence>
<feature type="compositionally biased region" description="Basic and acidic residues" evidence="1">
    <location>
        <begin position="231"/>
        <end position="244"/>
    </location>
</feature>
<evidence type="ECO:0000256" key="1">
    <source>
        <dbReference type="SAM" id="MobiDB-lite"/>
    </source>
</evidence>
<name>A0A1Y1VC59_9FUNG</name>
<evidence type="ECO:0000313" key="3">
    <source>
        <dbReference type="EMBL" id="ORX52259.1"/>
    </source>
</evidence>
<feature type="compositionally biased region" description="Polar residues" evidence="1">
    <location>
        <begin position="485"/>
        <end position="497"/>
    </location>
</feature>
<feature type="compositionally biased region" description="Basic residues" evidence="1">
    <location>
        <begin position="473"/>
        <end position="482"/>
    </location>
</feature>
<feature type="region of interest" description="Disordered" evidence="1">
    <location>
        <begin position="449"/>
        <end position="545"/>
    </location>
</feature>
<accession>A0A1Y1VC59</accession>
<feature type="compositionally biased region" description="Polar residues" evidence="1">
    <location>
        <begin position="390"/>
        <end position="400"/>
    </location>
</feature>
<sequence>MLKEDKPSSSDKMEVDSEDEWEEESTYMIMDLGSDLTIDLLKRSLEINNGYSLIGLDTDQPMFKIGNFVYKGEVDYSLGTDLIFEVDENKINNNNKDNLESSIHPSNASLKQSSSLYSYLTGENSNNSSKDFPLIPLTQTTKKMVFHSVLLEQKDDELSGKEKLPQTLIPNLSPNTLFMNKDSLLNSMAVDNGNISPIIDSDVTAPSKTDATKSKTIEKITLMDAVSQLVDEKAEESKKERIDQPAEQNNTEISQTSNPEISNITNTETTEVESNDTSSQIINASNTEIENTEVSQITSEGITETDVNELSQSIKDDETDKNNNDITDSIKSEEESRLSTIKETQKEDKITKNIDNNEISQSDKSIYTINSTEVSQMSNTENSNAIAISSTEPTPRTASPTPMDIDSNVPIVPVKRNSFRENFEKIKKEINSFKKTIEDNKASIKLLKADDIKKQPNNNKKKSKAAEGEKPKRGPGRPRKKKSVDNITTSTQDNSSQIDEKQHIKKVNPTRKSNRGRKPKSATTPTTSDNNTSKKSGPIEKYFNK</sequence>
<dbReference type="Proteomes" id="UP000193719">
    <property type="component" value="Unassembled WGS sequence"/>
</dbReference>
<organism evidence="3 4">
    <name type="scientific">Piromyces finnis</name>
    <dbReference type="NCBI Taxonomy" id="1754191"/>
    <lineage>
        <taxon>Eukaryota</taxon>
        <taxon>Fungi</taxon>
        <taxon>Fungi incertae sedis</taxon>
        <taxon>Chytridiomycota</taxon>
        <taxon>Chytridiomycota incertae sedis</taxon>
        <taxon>Neocallimastigomycetes</taxon>
        <taxon>Neocallimastigales</taxon>
        <taxon>Neocallimastigaceae</taxon>
        <taxon>Piromyces</taxon>
    </lineage>
</organism>
<dbReference type="Pfam" id="PF10419">
    <property type="entry name" value="TFIIIC_sub6"/>
    <property type="match status" value="1"/>
</dbReference>
<feature type="compositionally biased region" description="Polar residues" evidence="1">
    <location>
        <begin position="246"/>
        <end position="257"/>
    </location>
</feature>
<feature type="region of interest" description="Disordered" evidence="1">
    <location>
        <begin position="390"/>
        <end position="409"/>
    </location>
</feature>
<dbReference type="AlphaFoldDB" id="A0A1Y1VC59"/>
<reference evidence="3 4" key="2">
    <citation type="submission" date="2016-08" db="EMBL/GenBank/DDBJ databases">
        <title>Pervasive Adenine N6-methylation of Active Genes in Fungi.</title>
        <authorList>
            <consortium name="DOE Joint Genome Institute"/>
            <person name="Mondo S.J."/>
            <person name="Dannebaum R.O."/>
            <person name="Kuo R.C."/>
            <person name="Labutti K."/>
            <person name="Haridas S."/>
            <person name="Kuo A."/>
            <person name="Salamov A."/>
            <person name="Ahrendt S.R."/>
            <person name="Lipzen A."/>
            <person name="Sullivan W."/>
            <person name="Andreopoulos W.B."/>
            <person name="Clum A."/>
            <person name="Lindquist E."/>
            <person name="Daum C."/>
            <person name="Ramamoorthy G.K."/>
            <person name="Gryganskyi A."/>
            <person name="Culley D."/>
            <person name="Magnuson J.K."/>
            <person name="James T.Y."/>
            <person name="O'Malley M.A."/>
            <person name="Stajich J.E."/>
            <person name="Spatafora J.W."/>
            <person name="Visel A."/>
            <person name="Grigoriev I.V."/>
        </authorList>
    </citation>
    <scope>NUCLEOTIDE SEQUENCE [LARGE SCALE GENOMIC DNA]</scope>
    <source>
        <strain evidence="4">finn</strain>
    </source>
</reference>
<feature type="region of interest" description="Disordered" evidence="1">
    <location>
        <begin position="1"/>
        <end position="22"/>
    </location>
</feature>
<dbReference type="EMBL" id="MCFH01000016">
    <property type="protein sequence ID" value="ORX52259.1"/>
    <property type="molecule type" value="Genomic_DNA"/>
</dbReference>
<feature type="compositionally biased region" description="Basic residues" evidence="1">
    <location>
        <begin position="503"/>
        <end position="520"/>
    </location>
</feature>
<dbReference type="GO" id="GO:0006383">
    <property type="term" value="P:transcription by RNA polymerase III"/>
    <property type="evidence" value="ECO:0007669"/>
    <property type="project" value="InterPro"/>
</dbReference>